<evidence type="ECO:0000313" key="5">
    <source>
        <dbReference type="Proteomes" id="UP000434916"/>
    </source>
</evidence>
<evidence type="ECO:0000313" key="2">
    <source>
        <dbReference type="EMBL" id="MTU40353.1"/>
    </source>
</evidence>
<name>A0A3R5Z0M2_9BACT</name>
<dbReference type="Gene3D" id="3.40.50.2000">
    <property type="entry name" value="Glycogen Phosphorylase B"/>
    <property type="match status" value="1"/>
</dbReference>
<dbReference type="InterPro" id="IPR050194">
    <property type="entry name" value="Glycosyltransferase_grp1"/>
</dbReference>
<dbReference type="PANTHER" id="PTHR45947">
    <property type="entry name" value="SULFOQUINOVOSYL TRANSFERASE SQD2"/>
    <property type="match status" value="1"/>
</dbReference>
<reference evidence="3 4" key="1">
    <citation type="submission" date="2018-08" db="EMBL/GenBank/DDBJ databases">
        <title>A genome reference for cultivated species of the human gut microbiota.</title>
        <authorList>
            <person name="Zou Y."/>
            <person name="Xue W."/>
            <person name="Luo G."/>
        </authorList>
    </citation>
    <scope>NUCLEOTIDE SEQUENCE [LARGE SCALE GENOMIC DNA]</scope>
    <source>
        <strain evidence="3 4">AM34-17</strain>
    </source>
</reference>
<dbReference type="SUPFAM" id="SSF53756">
    <property type="entry name" value="UDP-Glycosyltransferase/glycogen phosphorylase"/>
    <property type="match status" value="1"/>
</dbReference>
<proteinExistence type="predicted"/>
<comment type="caution">
    <text evidence="3">The sequence shown here is derived from an EMBL/GenBank/DDBJ whole genome shotgun (WGS) entry which is preliminary data.</text>
</comment>
<dbReference type="Pfam" id="PF00534">
    <property type="entry name" value="Glycos_transf_1"/>
    <property type="match status" value="1"/>
</dbReference>
<evidence type="ECO:0000259" key="1">
    <source>
        <dbReference type="Pfam" id="PF00534"/>
    </source>
</evidence>
<dbReference type="AlphaFoldDB" id="A0A3R5Z0M2"/>
<dbReference type="EMBL" id="WNCN01000017">
    <property type="protein sequence ID" value="MTU40353.1"/>
    <property type="molecule type" value="Genomic_DNA"/>
</dbReference>
<dbReference type="CDD" id="cd03801">
    <property type="entry name" value="GT4_PimA-like"/>
    <property type="match status" value="1"/>
</dbReference>
<dbReference type="Proteomes" id="UP000286260">
    <property type="component" value="Unassembled WGS sequence"/>
</dbReference>
<keyword evidence="3" id="KW-0808">Transferase</keyword>
<dbReference type="RefSeq" id="WP_005651410.1">
    <property type="nucleotide sequence ID" value="NZ_CP081901.1"/>
</dbReference>
<protein>
    <submittedName>
        <fullName evidence="3">Glycosyltransferase</fullName>
    </submittedName>
</protein>
<gene>
    <name evidence="3" type="ORF">DW828_11910</name>
    <name evidence="2" type="ORF">GMD82_12985</name>
</gene>
<accession>A0A3R5Z0M2</accession>
<organism evidence="3 4">
    <name type="scientific">Parabacteroides merdae</name>
    <dbReference type="NCBI Taxonomy" id="46503"/>
    <lineage>
        <taxon>Bacteria</taxon>
        <taxon>Pseudomonadati</taxon>
        <taxon>Bacteroidota</taxon>
        <taxon>Bacteroidia</taxon>
        <taxon>Bacteroidales</taxon>
        <taxon>Tannerellaceae</taxon>
        <taxon>Parabacteroides</taxon>
    </lineage>
</organism>
<dbReference type="PANTHER" id="PTHR45947:SF3">
    <property type="entry name" value="SULFOQUINOVOSYL TRANSFERASE SQD2"/>
    <property type="match status" value="1"/>
</dbReference>
<dbReference type="EMBL" id="QSII01000016">
    <property type="protein sequence ID" value="RHC83799.1"/>
    <property type="molecule type" value="Genomic_DNA"/>
</dbReference>
<evidence type="ECO:0000313" key="4">
    <source>
        <dbReference type="Proteomes" id="UP000286260"/>
    </source>
</evidence>
<feature type="domain" description="Glycosyl transferase family 1" evidence="1">
    <location>
        <begin position="183"/>
        <end position="297"/>
    </location>
</feature>
<sequence>MNVGIVTTWFERGAAYVSRQYLEALRSDSNNSVYIYARGGESYARNQSEWDRDFVTWGKVNKKYYCGATGIEKKDFIDWLKNRQIDVVLFNEQNWWIPVIWCKELGIKVGTYVDYYTEETVPFFAIYDYILCNTKRHYRLFKDLPQSFYIPWGTDINLFSNNIEESCEQSQITFFHSAGMNPIRKGTDTVIAAFLSLPAFYKDKAKLLIHTQVALDNYVARYDQSILLSSNIEVRTETVAAPGLYHLGDIYVYPSILDGLGLTVAEALSCGLPCIVPDNAPMNEFIQSGINGRIADVEYLYARSDGYFWPQCKVSVKSIQEQMIYYLNNIDRIKVFKKEARIYAEQNLNWKDRYMQVCEILKNATIAPYKEDLVDQIKCFEHRKTGKFNVLPYAFYYWKKLKG</sequence>
<dbReference type="GO" id="GO:0016757">
    <property type="term" value="F:glycosyltransferase activity"/>
    <property type="evidence" value="ECO:0007669"/>
    <property type="project" value="InterPro"/>
</dbReference>
<reference evidence="2 5" key="2">
    <citation type="journal article" date="2019" name="Nat. Med.">
        <title>A library of human gut bacterial isolates paired with longitudinal multiomics data enables mechanistic microbiome research.</title>
        <authorList>
            <person name="Poyet M."/>
            <person name="Groussin M."/>
            <person name="Gibbons S.M."/>
            <person name="Avila-Pacheco J."/>
            <person name="Jiang X."/>
            <person name="Kearney S.M."/>
            <person name="Perrotta A.R."/>
            <person name="Berdy B."/>
            <person name="Zhao S."/>
            <person name="Lieberman T.D."/>
            <person name="Swanson P.K."/>
            <person name="Smith M."/>
            <person name="Roesemann S."/>
            <person name="Alexander J.E."/>
            <person name="Rich S.A."/>
            <person name="Livny J."/>
            <person name="Vlamakis H."/>
            <person name="Clish C."/>
            <person name="Bullock K."/>
            <person name="Deik A."/>
            <person name="Scott J."/>
            <person name="Pierce K.A."/>
            <person name="Xavier R.J."/>
            <person name="Alm E.J."/>
        </authorList>
    </citation>
    <scope>NUCLEOTIDE SEQUENCE [LARGE SCALE GENOMIC DNA]</scope>
    <source>
        <strain evidence="2 5">BIOML-A29</strain>
    </source>
</reference>
<evidence type="ECO:0000313" key="3">
    <source>
        <dbReference type="EMBL" id="RHC83799.1"/>
    </source>
</evidence>
<dbReference type="Proteomes" id="UP000434916">
    <property type="component" value="Unassembled WGS sequence"/>
</dbReference>
<dbReference type="InterPro" id="IPR001296">
    <property type="entry name" value="Glyco_trans_1"/>
</dbReference>
<keyword evidence="5" id="KW-1185">Reference proteome</keyword>